<organism evidence="2 3">
    <name type="scientific">Parahaliea maris</name>
    <dbReference type="NCBI Taxonomy" id="2716870"/>
    <lineage>
        <taxon>Bacteria</taxon>
        <taxon>Pseudomonadati</taxon>
        <taxon>Pseudomonadota</taxon>
        <taxon>Gammaproteobacteria</taxon>
        <taxon>Cellvibrionales</taxon>
        <taxon>Halieaceae</taxon>
        <taxon>Parahaliea</taxon>
    </lineage>
</organism>
<dbReference type="EMBL" id="VRZA01000001">
    <property type="protein sequence ID" value="TXS96494.1"/>
    <property type="molecule type" value="Genomic_DNA"/>
</dbReference>
<dbReference type="SUPFAM" id="SSF55961">
    <property type="entry name" value="Bet v1-like"/>
    <property type="match status" value="1"/>
</dbReference>
<dbReference type="RefSeq" id="WP_148066766.1">
    <property type="nucleotide sequence ID" value="NZ_VRZA01000001.1"/>
</dbReference>
<dbReference type="CDD" id="cd07814">
    <property type="entry name" value="SRPBCC_CalC_Aha1-like"/>
    <property type="match status" value="1"/>
</dbReference>
<keyword evidence="1" id="KW-0732">Signal</keyword>
<accession>A0A5C9A8X8</accession>
<proteinExistence type="predicted"/>
<evidence type="ECO:0000313" key="3">
    <source>
        <dbReference type="Proteomes" id="UP000321039"/>
    </source>
</evidence>
<dbReference type="Proteomes" id="UP000321039">
    <property type="component" value="Unassembled WGS sequence"/>
</dbReference>
<evidence type="ECO:0000313" key="2">
    <source>
        <dbReference type="EMBL" id="TXS96494.1"/>
    </source>
</evidence>
<sequence>MYATRLALALFSLCIAALPRAEVVSASDSHFVVRQQAHSSLPADALWERLVHPARWWNPAHSYSGEATALSLEPRAGGLWLEEWPGGSVAHGQVITIMPGKLLRLDAPFGPLQSLGAHTVWTISLAAAEGGTTVTFHETAVAPPGSGMEAIAAAVDQVKTEAIGRLVAP</sequence>
<protein>
    <submittedName>
        <fullName evidence="2">SRPBCC domain-containing protein</fullName>
    </submittedName>
</protein>
<reference evidence="2 3" key="1">
    <citation type="submission" date="2019-08" db="EMBL/GenBank/DDBJ databases">
        <title>Parahaliea maris sp. nov., isolated from the surface seawater.</title>
        <authorList>
            <person name="Liu Y."/>
        </authorList>
    </citation>
    <scope>NUCLEOTIDE SEQUENCE [LARGE SCALE GENOMIC DNA]</scope>
    <source>
        <strain evidence="2 3">HSLHS9</strain>
    </source>
</reference>
<gene>
    <name evidence="2" type="ORF">FV139_03165</name>
</gene>
<keyword evidence="3" id="KW-1185">Reference proteome</keyword>
<dbReference type="Gene3D" id="3.30.530.20">
    <property type="match status" value="1"/>
</dbReference>
<dbReference type="InterPro" id="IPR023393">
    <property type="entry name" value="START-like_dom_sf"/>
</dbReference>
<comment type="caution">
    <text evidence="2">The sequence shown here is derived from an EMBL/GenBank/DDBJ whole genome shotgun (WGS) entry which is preliminary data.</text>
</comment>
<feature type="signal peptide" evidence="1">
    <location>
        <begin position="1"/>
        <end position="21"/>
    </location>
</feature>
<feature type="chain" id="PRO_5022935677" evidence="1">
    <location>
        <begin position="22"/>
        <end position="169"/>
    </location>
</feature>
<dbReference type="AlphaFoldDB" id="A0A5C9A8X8"/>
<evidence type="ECO:0000256" key="1">
    <source>
        <dbReference type="SAM" id="SignalP"/>
    </source>
</evidence>
<name>A0A5C9A8X8_9GAMM</name>